<proteinExistence type="inferred from homology"/>
<feature type="domain" description="ABC transmembrane type-1" evidence="17">
    <location>
        <begin position="511"/>
        <end position="798"/>
    </location>
</feature>
<feature type="domain" description="ABC transmembrane type-1" evidence="17">
    <location>
        <begin position="16"/>
        <end position="158"/>
    </location>
</feature>
<dbReference type="InterPro" id="IPR003439">
    <property type="entry name" value="ABC_transporter-like_ATP-bd"/>
</dbReference>
<dbReference type="InterPro" id="IPR027417">
    <property type="entry name" value="P-loop_NTPase"/>
</dbReference>
<dbReference type="GO" id="GO:0015421">
    <property type="term" value="F:ABC-type oligopeptide transporter activity"/>
    <property type="evidence" value="ECO:0007669"/>
    <property type="project" value="TreeGrafter"/>
</dbReference>
<feature type="transmembrane region" description="Helical" evidence="15">
    <location>
        <begin position="552"/>
        <end position="578"/>
    </location>
</feature>
<dbReference type="InterPro" id="IPR036640">
    <property type="entry name" value="ABC1_TM_sf"/>
</dbReference>
<dbReference type="InterPro" id="IPR039421">
    <property type="entry name" value="Type_1_exporter"/>
</dbReference>
<dbReference type="Pfam" id="PF00005">
    <property type="entry name" value="ABC_tran"/>
    <property type="match status" value="2"/>
</dbReference>
<keyword evidence="5 15" id="KW-0812">Transmembrane</keyword>
<dbReference type="CDD" id="cd18578">
    <property type="entry name" value="ABC_6TM_Pgp_ABCB1_D2_like"/>
    <property type="match status" value="1"/>
</dbReference>
<keyword evidence="12" id="KW-0325">Glycoprotein</keyword>
<evidence type="ECO:0000256" key="11">
    <source>
        <dbReference type="ARBA" id="ARBA00023136"/>
    </source>
</evidence>
<feature type="region of interest" description="Disordered" evidence="14">
    <location>
        <begin position="382"/>
        <end position="405"/>
    </location>
</feature>
<feature type="domain" description="ABC transporter" evidence="16">
    <location>
        <begin position="143"/>
        <end position="380"/>
    </location>
</feature>
<keyword evidence="9" id="KW-1278">Translocase</keyword>
<dbReference type="SUPFAM" id="SSF90123">
    <property type="entry name" value="ABC transporter transmembrane region"/>
    <property type="match status" value="2"/>
</dbReference>
<evidence type="ECO:0000256" key="2">
    <source>
        <dbReference type="ARBA" id="ARBA00007577"/>
    </source>
</evidence>
<keyword evidence="6" id="KW-0677">Repeat</keyword>
<keyword evidence="8" id="KW-0067">ATP-binding</keyword>
<dbReference type="GO" id="GO:0005524">
    <property type="term" value="F:ATP binding"/>
    <property type="evidence" value="ECO:0007669"/>
    <property type="project" value="UniProtKB-KW"/>
</dbReference>
<dbReference type="GO" id="GO:0016887">
    <property type="term" value="F:ATP hydrolysis activity"/>
    <property type="evidence" value="ECO:0007669"/>
    <property type="project" value="InterPro"/>
</dbReference>
<evidence type="ECO:0000256" key="3">
    <source>
        <dbReference type="ARBA" id="ARBA00012191"/>
    </source>
</evidence>
<evidence type="ECO:0000256" key="8">
    <source>
        <dbReference type="ARBA" id="ARBA00022840"/>
    </source>
</evidence>
<dbReference type="SUPFAM" id="SSF52540">
    <property type="entry name" value="P-loop containing nucleoside triphosphate hydrolases"/>
    <property type="match status" value="2"/>
</dbReference>
<dbReference type="PROSITE" id="PS00211">
    <property type="entry name" value="ABC_TRANSPORTER_1"/>
    <property type="match status" value="2"/>
</dbReference>
<dbReference type="GO" id="GO:0097254">
    <property type="term" value="P:renal tubular secretion"/>
    <property type="evidence" value="ECO:0007669"/>
    <property type="project" value="UniProtKB-ARBA"/>
</dbReference>
<dbReference type="Proteomes" id="UP000440578">
    <property type="component" value="Unassembled WGS sequence"/>
</dbReference>
<dbReference type="OrthoDB" id="6500128at2759"/>
<comment type="subcellular location">
    <subcellularLocation>
        <location evidence="1">Membrane</location>
        <topology evidence="1">Multi-pass membrane protein</topology>
    </subcellularLocation>
</comment>
<evidence type="ECO:0000256" key="7">
    <source>
        <dbReference type="ARBA" id="ARBA00022741"/>
    </source>
</evidence>
<comment type="catalytic activity">
    <reaction evidence="13">
        <text>ATP + H2O + xenobioticSide 1 = ADP + phosphate + xenobioticSide 2.</text>
        <dbReference type="EC" id="7.6.2.2"/>
    </reaction>
</comment>
<dbReference type="GO" id="GO:0090374">
    <property type="term" value="P:oligopeptide export from mitochondrion"/>
    <property type="evidence" value="ECO:0007669"/>
    <property type="project" value="TreeGrafter"/>
</dbReference>
<keyword evidence="11 15" id="KW-0472">Membrane</keyword>
<dbReference type="Gene3D" id="3.40.50.300">
    <property type="entry name" value="P-loop containing nucleotide triphosphate hydrolases"/>
    <property type="match status" value="2"/>
</dbReference>
<dbReference type="EMBL" id="VIIS01001530">
    <property type="protein sequence ID" value="KAF0296828.1"/>
    <property type="molecule type" value="Genomic_DNA"/>
</dbReference>
<feature type="compositionally biased region" description="Acidic residues" evidence="14">
    <location>
        <begin position="386"/>
        <end position="405"/>
    </location>
</feature>
<gene>
    <name evidence="18" type="primary">ABCB1_3</name>
    <name evidence="18" type="ORF">FJT64_005734</name>
</gene>
<dbReference type="PANTHER" id="PTHR43394">
    <property type="entry name" value="ATP-DEPENDENT PERMEASE MDL1, MITOCHONDRIAL"/>
    <property type="match status" value="1"/>
</dbReference>
<comment type="caution">
    <text evidence="18">The sequence shown here is derived from an EMBL/GenBank/DDBJ whole genome shotgun (WGS) entry which is preliminary data.</text>
</comment>
<feature type="domain" description="ABC transporter" evidence="16">
    <location>
        <begin position="833"/>
        <end position="1072"/>
    </location>
</feature>
<dbReference type="AlphaFoldDB" id="A0A6A4W450"/>
<dbReference type="InterPro" id="IPR017871">
    <property type="entry name" value="ABC_transporter-like_CS"/>
</dbReference>
<evidence type="ECO:0000256" key="14">
    <source>
        <dbReference type="SAM" id="MobiDB-lite"/>
    </source>
</evidence>
<evidence type="ECO:0000259" key="17">
    <source>
        <dbReference type="PROSITE" id="PS50929"/>
    </source>
</evidence>
<dbReference type="CDD" id="cd03249">
    <property type="entry name" value="ABC_MTABC3_MDL1_MDL2"/>
    <property type="match status" value="2"/>
</dbReference>
<dbReference type="FunFam" id="3.40.50.300:FF:000479">
    <property type="entry name" value="Multidrug resistance protein 1A"/>
    <property type="match status" value="2"/>
</dbReference>
<dbReference type="Pfam" id="PF00664">
    <property type="entry name" value="ABC_membrane"/>
    <property type="match status" value="2"/>
</dbReference>
<dbReference type="FunFam" id="1.20.1560.10:FF:000009">
    <property type="entry name" value="ABC transporter B family member 1"/>
    <property type="match status" value="1"/>
</dbReference>
<evidence type="ECO:0000256" key="6">
    <source>
        <dbReference type="ARBA" id="ARBA00022737"/>
    </source>
</evidence>
<evidence type="ECO:0000256" key="4">
    <source>
        <dbReference type="ARBA" id="ARBA00022448"/>
    </source>
</evidence>
<evidence type="ECO:0000256" key="1">
    <source>
        <dbReference type="ARBA" id="ARBA00004141"/>
    </source>
</evidence>
<keyword evidence="19" id="KW-1185">Reference proteome</keyword>
<dbReference type="PROSITE" id="PS50893">
    <property type="entry name" value="ABC_TRANSPORTER_2"/>
    <property type="match status" value="2"/>
</dbReference>
<dbReference type="SMART" id="SM00382">
    <property type="entry name" value="AAA"/>
    <property type="match status" value="2"/>
</dbReference>
<dbReference type="InterPro" id="IPR011527">
    <property type="entry name" value="ABC1_TM_dom"/>
</dbReference>
<feature type="transmembrane region" description="Helical" evidence="15">
    <location>
        <begin position="638"/>
        <end position="663"/>
    </location>
</feature>
<dbReference type="PANTHER" id="PTHR43394:SF18">
    <property type="entry name" value="ABC TRANSPORTER B FAMILY MEMBER 11-LIKE"/>
    <property type="match status" value="1"/>
</dbReference>
<evidence type="ECO:0000256" key="5">
    <source>
        <dbReference type="ARBA" id="ARBA00022692"/>
    </source>
</evidence>
<feature type="compositionally biased region" description="Basic residues" evidence="14">
    <location>
        <begin position="466"/>
        <end position="475"/>
    </location>
</feature>
<keyword evidence="10 15" id="KW-1133">Transmembrane helix</keyword>
<dbReference type="PROSITE" id="PS50929">
    <property type="entry name" value="ABC_TM1F"/>
    <property type="match status" value="2"/>
</dbReference>
<feature type="transmembrane region" description="Helical" evidence="15">
    <location>
        <begin position="507"/>
        <end position="532"/>
    </location>
</feature>
<dbReference type="EC" id="7.6.2.2" evidence="3"/>
<evidence type="ECO:0000256" key="10">
    <source>
        <dbReference type="ARBA" id="ARBA00022989"/>
    </source>
</evidence>
<comment type="similarity">
    <text evidence="2">Belongs to the ABC transporter superfamily. ABCB family. Multidrug resistance exporter (TC 3.A.1.201) subfamily.</text>
</comment>
<evidence type="ECO:0000259" key="16">
    <source>
        <dbReference type="PROSITE" id="PS50893"/>
    </source>
</evidence>
<feature type="region of interest" description="Disordered" evidence="14">
    <location>
        <begin position="435"/>
        <end position="493"/>
    </location>
</feature>
<protein>
    <recommendedName>
        <fullName evidence="3">ABC-type xenobiotic transporter</fullName>
        <ecNumber evidence="3">7.6.2.2</ecNumber>
    </recommendedName>
</protein>
<name>A0A6A4W450_AMPAM</name>
<organism evidence="18 19">
    <name type="scientific">Amphibalanus amphitrite</name>
    <name type="common">Striped barnacle</name>
    <name type="synonym">Balanus amphitrite</name>
    <dbReference type="NCBI Taxonomy" id="1232801"/>
    <lineage>
        <taxon>Eukaryota</taxon>
        <taxon>Metazoa</taxon>
        <taxon>Ecdysozoa</taxon>
        <taxon>Arthropoda</taxon>
        <taxon>Crustacea</taxon>
        <taxon>Multicrustacea</taxon>
        <taxon>Cirripedia</taxon>
        <taxon>Thoracica</taxon>
        <taxon>Thoracicalcarea</taxon>
        <taxon>Balanomorpha</taxon>
        <taxon>Balanoidea</taxon>
        <taxon>Balanidae</taxon>
        <taxon>Amphibalaninae</taxon>
        <taxon>Amphibalanus</taxon>
    </lineage>
</organism>
<dbReference type="GO" id="GO:0008559">
    <property type="term" value="F:ABC-type xenobiotic transporter activity"/>
    <property type="evidence" value="ECO:0007669"/>
    <property type="project" value="UniProtKB-EC"/>
</dbReference>
<dbReference type="Gene3D" id="1.20.1560.10">
    <property type="entry name" value="ABC transporter type 1, transmembrane domain"/>
    <property type="match status" value="2"/>
</dbReference>
<feature type="transmembrane region" description="Helical" evidence="15">
    <location>
        <begin position="31"/>
        <end position="50"/>
    </location>
</feature>
<dbReference type="InterPro" id="IPR003593">
    <property type="entry name" value="AAA+_ATPase"/>
</dbReference>
<evidence type="ECO:0000256" key="9">
    <source>
        <dbReference type="ARBA" id="ARBA00022967"/>
    </source>
</evidence>
<evidence type="ECO:0000256" key="15">
    <source>
        <dbReference type="SAM" id="Phobius"/>
    </source>
</evidence>
<evidence type="ECO:0000256" key="12">
    <source>
        <dbReference type="ARBA" id="ARBA00023180"/>
    </source>
</evidence>
<accession>A0A6A4W450</accession>
<reference evidence="18 19" key="1">
    <citation type="submission" date="2019-07" db="EMBL/GenBank/DDBJ databases">
        <title>Draft genome assembly of a fouling barnacle, Amphibalanus amphitrite (Darwin, 1854): The first reference genome for Thecostraca.</title>
        <authorList>
            <person name="Kim W."/>
        </authorList>
    </citation>
    <scope>NUCLEOTIDE SEQUENCE [LARGE SCALE GENOMIC DNA]</scope>
    <source>
        <strain evidence="18">SNU_AA5</strain>
        <tissue evidence="18">Soma without cirri and trophi</tissue>
    </source>
</reference>
<evidence type="ECO:0000313" key="19">
    <source>
        <dbReference type="Proteomes" id="UP000440578"/>
    </source>
</evidence>
<keyword evidence="4" id="KW-0813">Transport</keyword>
<keyword evidence="7" id="KW-0547">Nucleotide-binding</keyword>
<sequence>MALGRRLNDNGVFHDVFSSASVLAFVSGWKLTLAMACFIPIVIITEAFLVKLQASFAQKEAQAYSSAGSVAEEVIGAIKTVMAFGGENKESERYAASLQGARAAMLRRSAVTALGVGLVWLTHKASFSLAFWYGTELVIESRVAGDDLYNAGTLTIILKGISFAVRPGQTVALVGSSGCGKSTCVQLIQRFYDPEQGEVLLDGRDVRELNVAWLRRQIGVVSQEPVLFGTTIAENIRYGRPDCSMKDIEEAARQANAYNFIQELPLKFDTMVGQKGAQLSGGQKQRIAIARALVRNPRVFLLDEATSALDLQSEAAVQLALDRVSNQLGRAAPQSSWPIVSSTVRSADVIIALSDGRVVETGTHEQLMKNEGLYHGLVTSQITGGGEEEEVAEERVEEEAEEEEEDVVEDMVEDKDGFHLPALRCPSIPGITRLRTLSSGSHPSDGYHIGSEVNGDSTAVTVVRPASKKKRRKTGKKSDGAGGQTEDEDEGEPVSAWRLLRLNGSEWPYLLLGVVGAAIMGGSTPAHAAVFGGVLGNLAVEDPDEALDNAQFYGLLFLGIGVITFLASFAQVFMFGVAGERLTTRIRKLTFKALLRQEAAYFDDSRHTVGVLCSRLSSDASSVQGATGTRLGNMTQAVFTLFLGLGMAFYLSWQLALAALPFVPLCVLGTYVESRLTSESMAKEKSDQESGNQIAVEAISNVRTVASLGLESMFADRYEEQLKKTHSKYMKRAFLRGLVYGAAQTAPAVSQAIVFAIGKHLIIDGTIPYSHLLMITEGLIYGTMEIGAAVAFSPDINKAFISARRVFALLDRKPTIDSSTQAGPKLPGLSGSISLDGVQFRYPSRPAVTVLRGLNLKVQPGQTVALVGASGCGKSTCVQLLQRLYDPERGDVNVDGQSVSSLHLGWLRSQIGIVSQEPILFDKTIAENIAYGDNSREVPMTEIIEAARDANIHSFITSLPAGYDTRLGSSSSTQLSGGQKQRVAIARALVRRPAILLLDEATSALDTQSEQVVQQALDRAANGRTCLVIAHRLSTIQGADCIVVVNRGRAVEQGTHQELLAKKGMYYELYKTMG</sequence>
<evidence type="ECO:0000313" key="18">
    <source>
        <dbReference type="EMBL" id="KAF0296828.1"/>
    </source>
</evidence>
<dbReference type="GO" id="GO:0017085">
    <property type="term" value="P:response to insecticide"/>
    <property type="evidence" value="ECO:0007669"/>
    <property type="project" value="UniProtKB-ARBA"/>
</dbReference>
<evidence type="ECO:0000256" key="13">
    <source>
        <dbReference type="ARBA" id="ARBA00034018"/>
    </source>
</evidence>
<dbReference type="GO" id="GO:0005743">
    <property type="term" value="C:mitochondrial inner membrane"/>
    <property type="evidence" value="ECO:0007669"/>
    <property type="project" value="TreeGrafter"/>
</dbReference>